<name>A0A1S0Z7T6_SALET</name>
<protein>
    <submittedName>
        <fullName evidence="1">Uncharacterized protein</fullName>
    </submittedName>
</protein>
<dbReference type="AlphaFoldDB" id="A0A1S0Z7T6"/>
<sequence>MELNLNTWLAGLSVDVGGTEMMVYYLVSATDLAQAEAGVLEMGRTWWPSLQREDDRHRWEYAAGVVWFNSIILLDDVENSILRGLKFLDAWNVTGTTDAPVLRDEWENDWRDITR</sequence>
<dbReference type="EMBL" id="MLZC01000020">
    <property type="protein sequence ID" value="OHG60725.1"/>
    <property type="molecule type" value="Genomic_DNA"/>
</dbReference>
<accession>A0A1S0Z7T6</accession>
<dbReference type="RefSeq" id="WP_001644943.1">
    <property type="nucleotide sequence ID" value="NZ_QWDP01000013.1"/>
</dbReference>
<gene>
    <name evidence="1" type="ORF">A7T00_27725</name>
</gene>
<proteinExistence type="predicted"/>
<evidence type="ECO:0000313" key="1">
    <source>
        <dbReference type="EMBL" id="OHG60725.1"/>
    </source>
</evidence>
<comment type="caution">
    <text evidence="1">The sequence shown here is derived from an EMBL/GenBank/DDBJ whole genome shotgun (WGS) entry which is preliminary data.</text>
</comment>
<organism evidence="1">
    <name type="scientific">Salmonella enterica subsp. enterica serovar Saintpaul</name>
    <dbReference type="NCBI Taxonomy" id="90105"/>
    <lineage>
        <taxon>Bacteria</taxon>
        <taxon>Pseudomonadati</taxon>
        <taxon>Pseudomonadota</taxon>
        <taxon>Gammaproteobacteria</taxon>
        <taxon>Enterobacterales</taxon>
        <taxon>Enterobacteriaceae</taxon>
        <taxon>Salmonella</taxon>
    </lineage>
</organism>
<reference evidence="1" key="1">
    <citation type="submission" date="2016-09" db="EMBL/GenBank/DDBJ databases">
        <title>Whole genome sequencing of Salmonella enterica.</title>
        <authorList>
            <person name="Bell R."/>
        </authorList>
    </citation>
    <scope>NUCLEOTIDE SEQUENCE [LARGE SCALE GENOMIC DNA]</scope>
    <source>
        <strain evidence="1">CFSAN044978</strain>
    </source>
</reference>